<organism evidence="1 2">
    <name type="scientific">Caenorhabditis remanei</name>
    <name type="common">Caenorhabditis vulgaris</name>
    <dbReference type="NCBI Taxonomy" id="31234"/>
    <lineage>
        <taxon>Eukaryota</taxon>
        <taxon>Metazoa</taxon>
        <taxon>Ecdysozoa</taxon>
        <taxon>Nematoda</taxon>
        <taxon>Chromadorea</taxon>
        <taxon>Rhabditida</taxon>
        <taxon>Rhabditina</taxon>
        <taxon>Rhabditomorpha</taxon>
        <taxon>Rhabditoidea</taxon>
        <taxon>Rhabditidae</taxon>
        <taxon>Peloderinae</taxon>
        <taxon>Caenorhabditis</taxon>
    </lineage>
</organism>
<proteinExistence type="predicted"/>
<gene>
    <name evidence="1" type="ORF">GCK72_000006</name>
</gene>
<dbReference type="GeneID" id="78773012"/>
<dbReference type="RefSeq" id="XP_053590864.1">
    <property type="nucleotide sequence ID" value="XM_053722219.1"/>
</dbReference>
<reference evidence="1 2" key="1">
    <citation type="submission" date="2019-12" db="EMBL/GenBank/DDBJ databases">
        <title>Chromosome-level assembly of the Caenorhabditis remanei genome.</title>
        <authorList>
            <person name="Teterina A.A."/>
            <person name="Willis J.H."/>
            <person name="Phillips P.C."/>
        </authorList>
    </citation>
    <scope>NUCLEOTIDE SEQUENCE [LARGE SCALE GENOMIC DNA]</scope>
    <source>
        <strain evidence="1 2">PX506</strain>
        <tissue evidence="1">Whole organism</tissue>
    </source>
</reference>
<accession>A0A6A5HNN6</accession>
<name>A0A6A5HNN6_CAERE</name>
<dbReference type="EMBL" id="WUAV01000001">
    <property type="protein sequence ID" value="KAF1768194.1"/>
    <property type="molecule type" value="Genomic_DNA"/>
</dbReference>
<protein>
    <submittedName>
        <fullName evidence="1">Uncharacterized protein</fullName>
    </submittedName>
</protein>
<dbReference type="KEGG" id="crq:GCK72_000006"/>
<dbReference type="AlphaFoldDB" id="A0A6A5HNN6"/>
<evidence type="ECO:0000313" key="1">
    <source>
        <dbReference type="EMBL" id="KAF1768194.1"/>
    </source>
</evidence>
<evidence type="ECO:0000313" key="2">
    <source>
        <dbReference type="Proteomes" id="UP000483820"/>
    </source>
</evidence>
<dbReference type="CTD" id="78773012"/>
<dbReference type="Proteomes" id="UP000483820">
    <property type="component" value="Chromosome I"/>
</dbReference>
<sequence>MSTINIPINFYLFPFGCNQCADNGGHQLHGFTSNISNSIISEAQRDGSMPAGPEPLFELWPIGPITFMYESTRSDGTCWNAACSSDVKLISESSVIAASPCIDEFDEIDMFISSISRIPSCSFSSVFNITTESSLFDTSNRAVVGGEDDSHVLFAFLEL</sequence>
<comment type="caution">
    <text evidence="1">The sequence shown here is derived from an EMBL/GenBank/DDBJ whole genome shotgun (WGS) entry which is preliminary data.</text>
</comment>